<dbReference type="Proteomes" id="UP001148629">
    <property type="component" value="Unassembled WGS sequence"/>
</dbReference>
<gene>
    <name evidence="1" type="ORF">NM208_g7898</name>
</gene>
<sequence>MDSLTAAASEDTERLSVARFPLSPQIPARDSPAADNTGSLEDLDFDLYHTILNNFDDLDDINLLSIEQSLDNNPRLSQTGNQSDYPARIPSPTPWTRLSSDRETGLASITAFDLYGPIARAKANSEIVLFPGSPIASPITLCNEEKESMALRHYNTHMISSLSVKDAKWNIFACLLHTSQRFSQSPTKRSLIAWAATHVNMKGKEGIDMGLQYYSSASEDVLRLSRDLEARILSPDPCKEGSSQISTQISMLLSASFFLCQRDVMHCNMVHFRERISSLKRLVSSSWGPLSNHLSGIDYRLLLWLSYLDIRASILFGGSCHQHDIAESSDTTLLGTIAQQENLHSVYLMSRSYLKEGFGDTYPSSELRGDMLQDPVNLQFLESMALLSRIISLGKNAHDTPSPHSPAVGDLRSRLDRLRQECDLALGGFLDGDQVIVSRTSYHWLNLRTVYGCGVILLNRTLHPEVRTDAEAQHEARQILRTILKLKTAKMLHNPHSMFSTLPLFVAGIEVDDDLYKDWTLRIFEDFNDWGLHVQRACRLLRGVMKEQDRSGRRLRMNEMLDSPDSSIFL</sequence>
<keyword evidence="2" id="KW-1185">Reference proteome</keyword>
<evidence type="ECO:0000313" key="1">
    <source>
        <dbReference type="EMBL" id="KAJ3533629.1"/>
    </source>
</evidence>
<comment type="caution">
    <text evidence="1">The sequence shown here is derived from an EMBL/GenBank/DDBJ whole genome shotgun (WGS) entry which is preliminary data.</text>
</comment>
<protein>
    <submittedName>
        <fullName evidence="1">Uncharacterized protein</fullName>
    </submittedName>
</protein>
<evidence type="ECO:0000313" key="2">
    <source>
        <dbReference type="Proteomes" id="UP001148629"/>
    </source>
</evidence>
<accession>A0ACC1S7A6</accession>
<dbReference type="EMBL" id="JANRMS010000850">
    <property type="protein sequence ID" value="KAJ3533629.1"/>
    <property type="molecule type" value="Genomic_DNA"/>
</dbReference>
<reference evidence="1" key="1">
    <citation type="submission" date="2022-08" db="EMBL/GenBank/DDBJ databases">
        <title>Genome Sequence of Fusarium decemcellulare.</title>
        <authorList>
            <person name="Buettner E."/>
        </authorList>
    </citation>
    <scope>NUCLEOTIDE SEQUENCE</scope>
    <source>
        <strain evidence="1">Babe19</strain>
    </source>
</reference>
<proteinExistence type="predicted"/>
<organism evidence="1 2">
    <name type="scientific">Fusarium decemcellulare</name>
    <dbReference type="NCBI Taxonomy" id="57161"/>
    <lineage>
        <taxon>Eukaryota</taxon>
        <taxon>Fungi</taxon>
        <taxon>Dikarya</taxon>
        <taxon>Ascomycota</taxon>
        <taxon>Pezizomycotina</taxon>
        <taxon>Sordariomycetes</taxon>
        <taxon>Hypocreomycetidae</taxon>
        <taxon>Hypocreales</taxon>
        <taxon>Nectriaceae</taxon>
        <taxon>Fusarium</taxon>
        <taxon>Fusarium decemcellulare species complex</taxon>
    </lineage>
</organism>
<name>A0ACC1S7A6_9HYPO</name>